<feature type="transmembrane region" description="Helical" evidence="1">
    <location>
        <begin position="149"/>
        <end position="167"/>
    </location>
</feature>
<comment type="caution">
    <text evidence="2">The sequence shown here is derived from an EMBL/GenBank/DDBJ whole genome shotgun (WGS) entry which is preliminary data.</text>
</comment>
<organism evidence="2 3">
    <name type="scientific">Mytilus edulis</name>
    <name type="common">Blue mussel</name>
    <dbReference type="NCBI Taxonomy" id="6550"/>
    <lineage>
        <taxon>Eukaryota</taxon>
        <taxon>Metazoa</taxon>
        <taxon>Spiralia</taxon>
        <taxon>Lophotrochozoa</taxon>
        <taxon>Mollusca</taxon>
        <taxon>Bivalvia</taxon>
        <taxon>Autobranchia</taxon>
        <taxon>Pteriomorphia</taxon>
        <taxon>Mytilida</taxon>
        <taxon>Mytiloidea</taxon>
        <taxon>Mytilidae</taxon>
        <taxon>Mytilinae</taxon>
        <taxon>Mytilus</taxon>
    </lineage>
</organism>
<dbReference type="OrthoDB" id="6122396at2759"/>
<protein>
    <recommendedName>
        <fullName evidence="4">C-type lectin domain-containing protein</fullName>
    </recommendedName>
</protein>
<dbReference type="EMBL" id="CAJPWZ010001711">
    <property type="protein sequence ID" value="CAG2221969.1"/>
    <property type="molecule type" value="Genomic_DNA"/>
</dbReference>
<keyword evidence="1" id="KW-0812">Transmembrane</keyword>
<keyword evidence="3" id="KW-1185">Reference proteome</keyword>
<gene>
    <name evidence="2" type="ORF">MEDL_35333</name>
</gene>
<reference evidence="2" key="1">
    <citation type="submission" date="2021-03" db="EMBL/GenBank/DDBJ databases">
        <authorList>
            <person name="Bekaert M."/>
        </authorList>
    </citation>
    <scope>NUCLEOTIDE SEQUENCE</scope>
</reference>
<evidence type="ECO:0000313" key="3">
    <source>
        <dbReference type="Proteomes" id="UP000683360"/>
    </source>
</evidence>
<dbReference type="Proteomes" id="UP000683360">
    <property type="component" value="Unassembled WGS sequence"/>
</dbReference>
<keyword evidence="1" id="KW-0472">Membrane</keyword>
<dbReference type="InterPro" id="IPR016187">
    <property type="entry name" value="CTDL_fold"/>
</dbReference>
<evidence type="ECO:0000313" key="2">
    <source>
        <dbReference type="EMBL" id="CAG2221969.1"/>
    </source>
</evidence>
<proteinExistence type="predicted"/>
<name>A0A8S3STY5_MYTED</name>
<sequence>MYREHCYWFTSRPSSLSSWTIVDALDKCREDGGYLAPLIDYQNYQFIKDDVLRTIKKYSSLAWYPFDDEFPSNWNNEPSFVTLLLPSSSRDIPLITPEPKICEPDISNVNINSTTVEELKRVLFIDPEQTNAYKLTKISVYEDRPVAKAIGGVGVAILISVILFIVLLDCQRLEQCITKRRQMHLQICKLSMAAIFTFDGILSAVVRG</sequence>
<keyword evidence="1" id="KW-1133">Transmembrane helix</keyword>
<accession>A0A8S3STY5</accession>
<dbReference type="SUPFAM" id="SSF56436">
    <property type="entry name" value="C-type lectin-like"/>
    <property type="match status" value="1"/>
</dbReference>
<dbReference type="AlphaFoldDB" id="A0A8S3STY5"/>
<feature type="transmembrane region" description="Helical" evidence="1">
    <location>
        <begin position="187"/>
        <end position="206"/>
    </location>
</feature>
<evidence type="ECO:0008006" key="4">
    <source>
        <dbReference type="Google" id="ProtNLM"/>
    </source>
</evidence>
<evidence type="ECO:0000256" key="1">
    <source>
        <dbReference type="SAM" id="Phobius"/>
    </source>
</evidence>